<dbReference type="PROSITE" id="PS00135">
    <property type="entry name" value="TRYPSIN_SER"/>
    <property type="match status" value="1"/>
</dbReference>
<accession>A0A8T1W596</accession>
<evidence type="ECO:0000313" key="9">
    <source>
        <dbReference type="EMBL" id="KAG7389102.1"/>
    </source>
</evidence>
<keyword evidence="5" id="KW-0325">Glycoprotein</keyword>
<feature type="signal peptide" evidence="7">
    <location>
        <begin position="1"/>
        <end position="19"/>
    </location>
</feature>
<dbReference type="AlphaFoldDB" id="A0A8T1W596"/>
<feature type="region of interest" description="Disordered" evidence="6">
    <location>
        <begin position="290"/>
        <end position="332"/>
    </location>
</feature>
<keyword evidence="3 7" id="KW-0732">Signal</keyword>
<dbReference type="InterPro" id="IPR033116">
    <property type="entry name" value="TRYPSIN_SER"/>
</dbReference>
<proteinExistence type="predicted"/>
<evidence type="ECO:0000256" key="3">
    <source>
        <dbReference type="ARBA" id="ARBA00022729"/>
    </source>
</evidence>
<dbReference type="PANTHER" id="PTHR24276:SF98">
    <property type="entry name" value="FI18310P1-RELATED"/>
    <property type="match status" value="1"/>
</dbReference>
<dbReference type="PROSITE" id="PS50240">
    <property type="entry name" value="TRYPSIN_DOM"/>
    <property type="match status" value="1"/>
</dbReference>
<gene>
    <name evidence="9" type="ORF">PHYBOEH_007579</name>
</gene>
<dbReference type="InterPro" id="IPR050430">
    <property type="entry name" value="Peptidase_S1"/>
</dbReference>
<dbReference type="GO" id="GO:0004252">
    <property type="term" value="F:serine-type endopeptidase activity"/>
    <property type="evidence" value="ECO:0007669"/>
    <property type="project" value="InterPro"/>
</dbReference>
<name>A0A8T1W596_9STRA</name>
<dbReference type="GO" id="GO:0006508">
    <property type="term" value="P:proteolysis"/>
    <property type="evidence" value="ECO:0007669"/>
    <property type="project" value="InterPro"/>
</dbReference>
<organism evidence="9 10">
    <name type="scientific">Phytophthora boehmeriae</name>
    <dbReference type="NCBI Taxonomy" id="109152"/>
    <lineage>
        <taxon>Eukaryota</taxon>
        <taxon>Sar</taxon>
        <taxon>Stramenopiles</taxon>
        <taxon>Oomycota</taxon>
        <taxon>Peronosporomycetes</taxon>
        <taxon>Peronosporales</taxon>
        <taxon>Peronosporaceae</taxon>
        <taxon>Phytophthora</taxon>
    </lineage>
</organism>
<dbReference type="OrthoDB" id="122635at2759"/>
<dbReference type="SMART" id="SM00020">
    <property type="entry name" value="Tryp_SPc"/>
    <property type="match status" value="1"/>
</dbReference>
<protein>
    <recommendedName>
        <fullName evidence="8">Peptidase S1 domain-containing protein</fullName>
    </recommendedName>
</protein>
<evidence type="ECO:0000256" key="5">
    <source>
        <dbReference type="ARBA" id="ARBA00023180"/>
    </source>
</evidence>
<evidence type="ECO:0000256" key="1">
    <source>
        <dbReference type="ARBA" id="ARBA00004613"/>
    </source>
</evidence>
<feature type="chain" id="PRO_5035852090" description="Peptidase S1 domain-containing protein" evidence="7">
    <location>
        <begin position="20"/>
        <end position="332"/>
    </location>
</feature>
<evidence type="ECO:0000259" key="8">
    <source>
        <dbReference type="PROSITE" id="PS50240"/>
    </source>
</evidence>
<evidence type="ECO:0000256" key="6">
    <source>
        <dbReference type="SAM" id="MobiDB-lite"/>
    </source>
</evidence>
<evidence type="ECO:0000256" key="2">
    <source>
        <dbReference type="ARBA" id="ARBA00022525"/>
    </source>
</evidence>
<evidence type="ECO:0000256" key="7">
    <source>
        <dbReference type="SAM" id="SignalP"/>
    </source>
</evidence>
<dbReference type="GO" id="GO:0005576">
    <property type="term" value="C:extracellular region"/>
    <property type="evidence" value="ECO:0007669"/>
    <property type="project" value="UniProtKB-SubCell"/>
</dbReference>
<dbReference type="Pfam" id="PF00089">
    <property type="entry name" value="Trypsin"/>
    <property type="match status" value="1"/>
</dbReference>
<evidence type="ECO:0000313" key="10">
    <source>
        <dbReference type="Proteomes" id="UP000693981"/>
    </source>
</evidence>
<dbReference type="InterPro" id="IPR001254">
    <property type="entry name" value="Trypsin_dom"/>
</dbReference>
<dbReference type="EMBL" id="JAGDFL010000419">
    <property type="protein sequence ID" value="KAG7389102.1"/>
    <property type="molecule type" value="Genomic_DNA"/>
</dbReference>
<reference evidence="9" key="1">
    <citation type="submission" date="2021-02" db="EMBL/GenBank/DDBJ databases">
        <authorList>
            <person name="Palmer J.M."/>
        </authorList>
    </citation>
    <scope>NUCLEOTIDE SEQUENCE</scope>
    <source>
        <strain evidence="9">SCRP23</strain>
    </source>
</reference>
<evidence type="ECO:0000256" key="4">
    <source>
        <dbReference type="ARBA" id="ARBA00023157"/>
    </source>
</evidence>
<keyword evidence="2" id="KW-0964">Secreted</keyword>
<dbReference type="CDD" id="cd00190">
    <property type="entry name" value="Tryp_SPc"/>
    <property type="match status" value="1"/>
</dbReference>
<keyword evidence="10" id="KW-1185">Reference proteome</keyword>
<comment type="subcellular location">
    <subcellularLocation>
        <location evidence="1">Secreted</location>
    </subcellularLocation>
</comment>
<keyword evidence="4" id="KW-1015">Disulfide bond</keyword>
<feature type="compositionally biased region" description="Acidic residues" evidence="6">
    <location>
        <begin position="316"/>
        <end position="332"/>
    </location>
</feature>
<comment type="caution">
    <text evidence="9">The sequence shown here is derived from an EMBL/GenBank/DDBJ whole genome shotgun (WGS) entry which is preliminary data.</text>
</comment>
<dbReference type="PANTHER" id="PTHR24276">
    <property type="entry name" value="POLYSERASE-RELATED"/>
    <property type="match status" value="1"/>
</dbReference>
<feature type="domain" description="Peptidase S1" evidence="8">
    <location>
        <begin position="43"/>
        <end position="281"/>
    </location>
</feature>
<dbReference type="Proteomes" id="UP000693981">
    <property type="component" value="Unassembled WGS sequence"/>
</dbReference>
<sequence>MKVCYVGAVASMLTTLVCGYSFSEIKSIAKENTGQTVDEENRIYGGSDATIGDYPYIASLRFGPVTLHYDVKVEYDDITFCGGTLIAPQWILTSATCSLYANESPVRVSLGSGLGSGSSEGEQIDVVEKFRHPNYTSQGAAFANDLALYKLATPSTQEPAKLSAANGSDVGVGTKAIVLGWGKTKDANASSQLQAAQVEIMSSDKCTTEVDYGNSVVLDNMLCAGGKNGQSPCTGDSGGPLVSNGVVVGIASLVDDEGCGTKPAIFMPLTGSFDYINEILNGGSSGNFTGDFGYTPPSQVAPAPTPTIPAETIPPDYEEDYDDDYDDDYDEN</sequence>